<comment type="similarity">
    <text evidence="3">Belongs to the acetyltransferase family. RimJ subfamily.</text>
</comment>
<dbReference type="EMBL" id="CP059572">
    <property type="protein sequence ID" value="QXJ26032.1"/>
    <property type="molecule type" value="Genomic_DNA"/>
</dbReference>
<keyword evidence="1 5" id="KW-0808">Transferase</keyword>
<dbReference type="SUPFAM" id="SSF55729">
    <property type="entry name" value="Acyl-CoA N-acyltransferases (Nat)"/>
    <property type="match status" value="1"/>
</dbReference>
<protein>
    <submittedName>
        <fullName evidence="5">Aminoglycoside 6'-N-acetyltransferase</fullName>
        <ecNumber evidence="5">2.3.1.82</ecNumber>
    </submittedName>
</protein>
<dbReference type="InterPro" id="IPR000182">
    <property type="entry name" value="GNAT_dom"/>
</dbReference>
<dbReference type="PANTHER" id="PTHR43792">
    <property type="entry name" value="GNAT FAMILY, PUTATIVE (AFU_ORTHOLOGUE AFUA_3G00765)-RELATED-RELATED"/>
    <property type="match status" value="1"/>
</dbReference>
<dbReference type="GO" id="GO:0047663">
    <property type="term" value="F:aminoglycoside 6'-N-acetyltransferase activity"/>
    <property type="evidence" value="ECO:0007669"/>
    <property type="project" value="UniProtKB-EC"/>
</dbReference>
<evidence type="ECO:0000256" key="3">
    <source>
        <dbReference type="ARBA" id="ARBA00038502"/>
    </source>
</evidence>
<evidence type="ECO:0000313" key="6">
    <source>
        <dbReference type="Proteomes" id="UP001049518"/>
    </source>
</evidence>
<accession>A0ABX8R7T8</accession>
<dbReference type="EC" id="2.3.1.82" evidence="5"/>
<organism evidence="5 6">
    <name type="scientific">Actinomadura graeca</name>
    <dbReference type="NCBI Taxonomy" id="2750812"/>
    <lineage>
        <taxon>Bacteria</taxon>
        <taxon>Bacillati</taxon>
        <taxon>Actinomycetota</taxon>
        <taxon>Actinomycetes</taxon>
        <taxon>Streptosporangiales</taxon>
        <taxon>Thermomonosporaceae</taxon>
        <taxon>Actinomadura</taxon>
    </lineage>
</organism>
<evidence type="ECO:0000256" key="1">
    <source>
        <dbReference type="ARBA" id="ARBA00022679"/>
    </source>
</evidence>
<dbReference type="InterPro" id="IPR016181">
    <property type="entry name" value="Acyl_CoA_acyltransferase"/>
</dbReference>
<gene>
    <name evidence="5" type="primary">aac(6')</name>
    <name evidence="5" type="ORF">AGRA3207_007619</name>
</gene>
<dbReference type="Gene3D" id="3.40.630.30">
    <property type="match status" value="1"/>
</dbReference>
<reference evidence="5" key="1">
    <citation type="submission" date="2020-07" db="EMBL/GenBank/DDBJ databases">
        <authorList>
            <person name="Tarantini F.S."/>
            <person name="Hong K.W."/>
            <person name="Chan K.G."/>
        </authorList>
    </citation>
    <scope>NUCLEOTIDE SEQUENCE</scope>
    <source>
        <strain evidence="5">32-07</strain>
    </source>
</reference>
<sequence>MEIKGDLVVLRPVDEEDAAVLHGIVREPEVAAWWAPPEGFDGMLAIVMEGGVIGAIRYDEELDEDYRYASIDIFIGARHQGRGVGTDAVRTLARWLIRERGHHRITIDPAVVNTVAIKCYRKVGFKPVGTMREYERDPISGRWRDGLLMDLLARELIG</sequence>
<evidence type="ECO:0000256" key="2">
    <source>
        <dbReference type="ARBA" id="ARBA00023315"/>
    </source>
</evidence>
<dbReference type="PROSITE" id="PS51186">
    <property type="entry name" value="GNAT"/>
    <property type="match status" value="1"/>
</dbReference>
<proteinExistence type="inferred from homology"/>
<name>A0ABX8R7T8_9ACTN</name>
<dbReference type="Proteomes" id="UP001049518">
    <property type="component" value="Chromosome"/>
</dbReference>
<feature type="domain" description="N-acetyltransferase" evidence="4">
    <location>
        <begin position="8"/>
        <end position="154"/>
    </location>
</feature>
<evidence type="ECO:0000313" key="5">
    <source>
        <dbReference type="EMBL" id="QXJ26032.1"/>
    </source>
</evidence>
<dbReference type="NCBIfam" id="NF000225">
    <property type="entry name" value="AAC_6p_Strep"/>
    <property type="match status" value="1"/>
</dbReference>
<dbReference type="InterPro" id="IPR051531">
    <property type="entry name" value="N-acetyltransferase"/>
</dbReference>
<dbReference type="CDD" id="cd04301">
    <property type="entry name" value="NAT_SF"/>
    <property type="match status" value="1"/>
</dbReference>
<keyword evidence="6" id="KW-1185">Reference proteome</keyword>
<evidence type="ECO:0000259" key="4">
    <source>
        <dbReference type="PROSITE" id="PS51186"/>
    </source>
</evidence>
<dbReference type="RefSeq" id="WP_231332252.1">
    <property type="nucleotide sequence ID" value="NZ_CP059572.1"/>
</dbReference>
<dbReference type="Pfam" id="PF00583">
    <property type="entry name" value="Acetyltransf_1"/>
    <property type="match status" value="1"/>
</dbReference>
<keyword evidence="2 5" id="KW-0012">Acyltransferase</keyword>
<dbReference type="PANTHER" id="PTHR43792:SF8">
    <property type="entry name" value="[RIBOSOMAL PROTEIN US5]-ALANINE N-ACETYLTRANSFERASE"/>
    <property type="match status" value="1"/>
</dbReference>